<dbReference type="Pfam" id="PF00296">
    <property type="entry name" value="Bac_luciferase"/>
    <property type="match status" value="1"/>
</dbReference>
<accession>A0ABQ3RL82</accession>
<dbReference type="PANTHER" id="PTHR30137">
    <property type="entry name" value="LUCIFERASE-LIKE MONOOXYGENASE"/>
    <property type="match status" value="1"/>
</dbReference>
<comment type="caution">
    <text evidence="2">The sequence shown here is derived from an EMBL/GenBank/DDBJ whole genome shotgun (WGS) entry which is preliminary data.</text>
</comment>
<name>A0ABQ3RL82_STRRR</name>
<dbReference type="InterPro" id="IPR011251">
    <property type="entry name" value="Luciferase-like_dom"/>
</dbReference>
<evidence type="ECO:0000313" key="2">
    <source>
        <dbReference type="EMBL" id="GHI56601.1"/>
    </source>
</evidence>
<protein>
    <submittedName>
        <fullName evidence="2">Monooxygenase</fullName>
    </submittedName>
</protein>
<keyword evidence="3" id="KW-1185">Reference proteome</keyword>
<dbReference type="EMBL" id="BNEA01000015">
    <property type="protein sequence ID" value="GHI56601.1"/>
    <property type="molecule type" value="Genomic_DNA"/>
</dbReference>
<evidence type="ECO:0000259" key="1">
    <source>
        <dbReference type="Pfam" id="PF00296"/>
    </source>
</evidence>
<keyword evidence="2" id="KW-0503">Monooxygenase</keyword>
<dbReference type="InterPro" id="IPR036661">
    <property type="entry name" value="Luciferase-like_sf"/>
</dbReference>
<keyword evidence="2" id="KW-0560">Oxidoreductase</keyword>
<dbReference type="RefSeq" id="WP_189994983.1">
    <property type="nucleotide sequence ID" value="NZ_BNCB01000007.1"/>
</dbReference>
<dbReference type="Gene3D" id="3.20.20.30">
    <property type="entry name" value="Luciferase-like domain"/>
    <property type="match status" value="1"/>
</dbReference>
<dbReference type="Proteomes" id="UP000646738">
    <property type="component" value="Unassembled WGS sequence"/>
</dbReference>
<organism evidence="2 3">
    <name type="scientific">Streptomyces rubradiris</name>
    <name type="common">Streptomyces achromogenes subsp. rubradiris</name>
    <dbReference type="NCBI Taxonomy" id="285531"/>
    <lineage>
        <taxon>Bacteria</taxon>
        <taxon>Bacillati</taxon>
        <taxon>Actinomycetota</taxon>
        <taxon>Actinomycetes</taxon>
        <taxon>Kitasatosporales</taxon>
        <taxon>Streptomycetaceae</taxon>
        <taxon>Streptomyces</taxon>
    </lineage>
</organism>
<dbReference type="PANTHER" id="PTHR30137:SF6">
    <property type="entry name" value="LUCIFERASE-LIKE MONOOXYGENASE"/>
    <property type="match status" value="1"/>
</dbReference>
<dbReference type="InterPro" id="IPR050766">
    <property type="entry name" value="Bact_Lucif_Oxidored"/>
</dbReference>
<evidence type="ECO:0000313" key="3">
    <source>
        <dbReference type="Proteomes" id="UP000646738"/>
    </source>
</evidence>
<reference evidence="3" key="1">
    <citation type="submission" date="2023-07" db="EMBL/GenBank/DDBJ databases">
        <title>Whole genome shotgun sequence of Streptomyces achromogenes subsp. rubradiris NBRC 14000.</title>
        <authorList>
            <person name="Komaki H."/>
            <person name="Tamura T."/>
        </authorList>
    </citation>
    <scope>NUCLEOTIDE SEQUENCE [LARGE SCALE GENOMIC DNA]</scope>
    <source>
        <strain evidence="3">NBRC 14000</strain>
    </source>
</reference>
<dbReference type="GO" id="GO:0004497">
    <property type="term" value="F:monooxygenase activity"/>
    <property type="evidence" value="ECO:0007669"/>
    <property type="project" value="UniProtKB-KW"/>
</dbReference>
<gene>
    <name evidence="2" type="ORF">Srubr_64470</name>
</gene>
<dbReference type="SUPFAM" id="SSF51679">
    <property type="entry name" value="Bacterial luciferase-like"/>
    <property type="match status" value="1"/>
</dbReference>
<feature type="domain" description="Luciferase-like" evidence="1">
    <location>
        <begin position="8"/>
        <end position="319"/>
    </location>
</feature>
<sequence length="356" mass="39371">MTSYGISLLPDTVPQQRSAKDYYANLLTVSELSEDLGLDYVKMTEHYLHSYGGYCPDPLAFLSAVAARTSTIRLMTGGIQASFHHPIQLAARTAQLDALSGGRLDVGFARAFLPYEFDSFGIEMDGSTERFRATVDAVVRLWTEADVSEDTPYFRYQDANSLPLPTQDPHPPVWAAALLTRSSFEWIGDSGYNLLIASAPSREQVHQVREMIEVYRSRFSAAPKNAGKQPRVAISVALYLADSHEEAVEQGTAALRRHWDTFGSAATSWRSRTSTSYQGYREAMVDKHRAGPSEAAGLAVIGSPDRAVEQLRQIESELGADIVLFQLDYGQQSLESMERSLKLFASEVRPHLGGPR</sequence>
<proteinExistence type="predicted"/>